<proteinExistence type="predicted"/>
<feature type="non-terminal residue" evidence="2">
    <location>
        <position position="302"/>
    </location>
</feature>
<dbReference type="AlphaFoldDB" id="A0AAV2SCL4"/>
<evidence type="ECO:0000313" key="3">
    <source>
        <dbReference type="Proteomes" id="UP001497623"/>
    </source>
</evidence>
<dbReference type="Gene3D" id="3.10.100.10">
    <property type="entry name" value="Mannose-Binding Protein A, subunit A"/>
    <property type="match status" value="1"/>
</dbReference>
<reference evidence="2 3" key="1">
    <citation type="submission" date="2024-05" db="EMBL/GenBank/DDBJ databases">
        <authorList>
            <person name="Wallberg A."/>
        </authorList>
    </citation>
    <scope>NUCLEOTIDE SEQUENCE [LARGE SCALE GENOMIC DNA]</scope>
</reference>
<feature type="signal peptide" evidence="1">
    <location>
        <begin position="1"/>
        <end position="24"/>
    </location>
</feature>
<keyword evidence="3" id="KW-1185">Reference proteome</keyword>
<keyword evidence="1" id="KW-0732">Signal</keyword>
<protein>
    <recommendedName>
        <fullName evidence="4">C-type lectin domain-containing protein</fullName>
    </recommendedName>
</protein>
<evidence type="ECO:0000256" key="1">
    <source>
        <dbReference type="SAM" id="SignalP"/>
    </source>
</evidence>
<gene>
    <name evidence="2" type="ORF">MNOR_LOCUS35915</name>
</gene>
<dbReference type="SUPFAM" id="SSF56436">
    <property type="entry name" value="C-type lectin-like"/>
    <property type="match status" value="1"/>
</dbReference>
<feature type="chain" id="PRO_5043999455" description="C-type lectin domain-containing protein" evidence="1">
    <location>
        <begin position="25"/>
        <end position="302"/>
    </location>
</feature>
<accession>A0AAV2SCL4</accession>
<evidence type="ECO:0000313" key="2">
    <source>
        <dbReference type="EMBL" id="CAL4185121.1"/>
    </source>
</evidence>
<organism evidence="2 3">
    <name type="scientific">Meganyctiphanes norvegica</name>
    <name type="common">Northern krill</name>
    <name type="synonym">Thysanopoda norvegica</name>
    <dbReference type="NCBI Taxonomy" id="48144"/>
    <lineage>
        <taxon>Eukaryota</taxon>
        <taxon>Metazoa</taxon>
        <taxon>Ecdysozoa</taxon>
        <taxon>Arthropoda</taxon>
        <taxon>Crustacea</taxon>
        <taxon>Multicrustacea</taxon>
        <taxon>Malacostraca</taxon>
        <taxon>Eumalacostraca</taxon>
        <taxon>Eucarida</taxon>
        <taxon>Euphausiacea</taxon>
        <taxon>Euphausiidae</taxon>
        <taxon>Meganyctiphanes</taxon>
    </lineage>
</organism>
<dbReference type="Proteomes" id="UP001497623">
    <property type="component" value="Unassembled WGS sequence"/>
</dbReference>
<name>A0AAV2SCL4_MEGNR</name>
<dbReference type="InterPro" id="IPR016187">
    <property type="entry name" value="CTDL_fold"/>
</dbReference>
<dbReference type="EMBL" id="CAXKWB010062292">
    <property type="protein sequence ID" value="CAL4185121.1"/>
    <property type="molecule type" value="Genomic_DNA"/>
</dbReference>
<comment type="caution">
    <text evidence="2">The sequence shown here is derived from an EMBL/GenBank/DDBJ whole genome shotgun (WGS) entry which is preliminary data.</text>
</comment>
<feature type="non-terminal residue" evidence="2">
    <location>
        <position position="1"/>
    </location>
</feature>
<evidence type="ECO:0008006" key="4">
    <source>
        <dbReference type="Google" id="ProtNLM"/>
    </source>
</evidence>
<dbReference type="InterPro" id="IPR016186">
    <property type="entry name" value="C-type_lectin-like/link_sf"/>
</dbReference>
<sequence length="302" mass="34098">GETMKMIGVFLICVSPILFYGADGQDLPTCSASWGSSCPAVTPLVSGLTCPNGFDRVEDYCFKVSDERVFWNESIPKCEELNAMLAEPKELLFNFTVFANYLLQHQMDDYYDYIEWKPNNFHLGGHYTNNSWEWLTGGNISNAIYGSECLAVNVWQNMFPEISSRQSENIGFHLWSVPCNSSAVVESIRDFVYGSYRYVCQAALENNSYNSCRKKGKEYSSGELVSRKRKRCKQNWCQDGNIQKYTCGNIKKGCCVYKGDLYGDGDIIGPEVPTEDCSGCHQRVCQAGDIQWQDCTNCSVKC</sequence>